<gene>
    <name evidence="8" type="ORF">A3K86_07285</name>
</gene>
<evidence type="ECO:0000256" key="1">
    <source>
        <dbReference type="ARBA" id="ARBA00004651"/>
    </source>
</evidence>
<accession>A0A178KQ52</accession>
<keyword evidence="3 6" id="KW-0812">Transmembrane</keyword>
<proteinExistence type="predicted"/>
<evidence type="ECO:0000256" key="2">
    <source>
        <dbReference type="ARBA" id="ARBA00022475"/>
    </source>
</evidence>
<comment type="caution">
    <text evidence="8">The sequence shown here is derived from an EMBL/GenBank/DDBJ whole genome shotgun (WGS) entry which is preliminary data.</text>
</comment>
<dbReference type="OrthoDB" id="5292592at2"/>
<dbReference type="PANTHER" id="PTHR30287:SF1">
    <property type="entry name" value="INNER MEMBRANE PROTEIN"/>
    <property type="match status" value="1"/>
</dbReference>
<feature type="domain" description="ABC3 transporter permease C-terminal" evidence="7">
    <location>
        <begin position="264"/>
        <end position="380"/>
    </location>
</feature>
<dbReference type="RefSeq" id="WP_068329891.1">
    <property type="nucleotide sequence ID" value="NZ_LVHF01000012.1"/>
</dbReference>
<evidence type="ECO:0000256" key="4">
    <source>
        <dbReference type="ARBA" id="ARBA00022989"/>
    </source>
</evidence>
<comment type="subcellular location">
    <subcellularLocation>
        <location evidence="1">Cell membrane</location>
        <topology evidence="1">Multi-pass membrane protein</topology>
    </subcellularLocation>
</comment>
<evidence type="ECO:0000259" key="7">
    <source>
        <dbReference type="Pfam" id="PF02687"/>
    </source>
</evidence>
<evidence type="ECO:0000256" key="3">
    <source>
        <dbReference type="ARBA" id="ARBA00022692"/>
    </source>
</evidence>
<feature type="transmembrane region" description="Helical" evidence="6">
    <location>
        <begin position="32"/>
        <end position="54"/>
    </location>
</feature>
<keyword evidence="4 6" id="KW-1133">Transmembrane helix</keyword>
<feature type="transmembrane region" description="Helical" evidence="6">
    <location>
        <begin position="752"/>
        <end position="779"/>
    </location>
</feature>
<feature type="transmembrane region" description="Helical" evidence="6">
    <location>
        <begin position="354"/>
        <end position="374"/>
    </location>
</feature>
<protein>
    <submittedName>
        <fullName evidence="8">ABC transporter permease</fullName>
    </submittedName>
</protein>
<dbReference type="EMBL" id="LVHF01000012">
    <property type="protein sequence ID" value="OAN18682.1"/>
    <property type="molecule type" value="Genomic_DNA"/>
</dbReference>
<name>A0A178KQ52_9GAMM</name>
<evidence type="ECO:0000256" key="6">
    <source>
        <dbReference type="SAM" id="Phobius"/>
    </source>
</evidence>
<dbReference type="Proteomes" id="UP000078503">
    <property type="component" value="Unassembled WGS sequence"/>
</dbReference>
<keyword evidence="9" id="KW-1185">Reference proteome</keyword>
<feature type="transmembrane region" description="Helical" evidence="6">
    <location>
        <begin position="697"/>
        <end position="720"/>
    </location>
</feature>
<dbReference type="InterPro" id="IPR038766">
    <property type="entry name" value="Membrane_comp_ABC_pdt"/>
</dbReference>
<feature type="transmembrane region" description="Helical" evidence="6">
    <location>
        <begin position="419"/>
        <end position="443"/>
    </location>
</feature>
<reference evidence="8 9" key="1">
    <citation type="submission" date="2016-03" db="EMBL/GenBank/DDBJ databases">
        <title>Photobacterium proteolyticum sp. nov. a protease producing bacterium isolated from ocean sediments of Laizhou Bay.</title>
        <authorList>
            <person name="Li Y."/>
        </authorList>
    </citation>
    <scope>NUCLEOTIDE SEQUENCE [LARGE SCALE GENOMIC DNA]</scope>
    <source>
        <strain evidence="8 9">R-40508</strain>
    </source>
</reference>
<keyword evidence="5 6" id="KW-0472">Membrane</keyword>
<feature type="domain" description="ABC3 transporter permease C-terminal" evidence="7">
    <location>
        <begin position="703"/>
        <end position="804"/>
    </location>
</feature>
<evidence type="ECO:0000313" key="9">
    <source>
        <dbReference type="Proteomes" id="UP000078503"/>
    </source>
</evidence>
<dbReference type="GO" id="GO:0005886">
    <property type="term" value="C:plasma membrane"/>
    <property type="evidence" value="ECO:0007669"/>
    <property type="project" value="UniProtKB-SubCell"/>
</dbReference>
<dbReference type="STRING" id="858640.A3K86_07285"/>
<dbReference type="AlphaFoldDB" id="A0A178KQ52"/>
<feature type="transmembrane region" description="Helical" evidence="6">
    <location>
        <begin position="304"/>
        <end position="334"/>
    </location>
</feature>
<feature type="transmembrane region" description="Helical" evidence="6">
    <location>
        <begin position="464"/>
        <end position="486"/>
    </location>
</feature>
<dbReference type="InterPro" id="IPR003838">
    <property type="entry name" value="ABC3_permease_C"/>
</dbReference>
<dbReference type="PANTHER" id="PTHR30287">
    <property type="entry name" value="MEMBRANE COMPONENT OF PREDICTED ABC SUPERFAMILY METABOLITE UPTAKE TRANSPORTER"/>
    <property type="match status" value="1"/>
</dbReference>
<feature type="transmembrane region" description="Helical" evidence="6">
    <location>
        <begin position="395"/>
        <end position="413"/>
    </location>
</feature>
<sequence>MSELSEMSVVPAKRSPHMLLRWSLRELWQGQLWPVAVALTLIIACVFALSALVMRVEKIMTDQGRSVLTADLVLRSGNPISSDVLTTAKTQGLTVSQQVRFGTMAFSDSNMQLVSVKAVASDFPLRGSLALKGKNTLAAHVKPGELWLAERLFSLLDVKIGDAVMIGDAELNVSGVIAQDPELSFNPFNQMPAVLIHADDVERTGAVQLGGRVSYRAYFMGADNALEQLQSQIELVPGQRWLSESTQGRTGDVIDRARQYLSLTLILVILMASATLALTCQHYTSSRRSTVAMMKSLGAQKRWLWRWLLGQLSLLFVIAAISGVLLGSLLEWLLRLPLGDMLPAQLPSIGVTPYITSLLVALLVAIPGVGISLVRLVNTSAVAVMQSQADHQVSSWRFALLLLPVSALLLWVGGNSLMWITLAGLITLLAVLAALGVLLVSLLRRKSWGAALQLALSRIGRSPLVTGAQLAALTASLMLLAIIWLLRTDLLQDWQQTLPSDAPNVFALNISDAERDAYTQALDAKDIDHSSLYPVIRGRLVASNGTSYLEQAQEQGSEPDEALRRELNFTWREQLPLHNTLSQGEWGGVGSVSVEQGIAKRLGIAMGDMLTFNVNSLPFEAKVTSIREVEWRNMRPNFYFIFSPDVMVDLPATYLVSFRIGAEQSELLNGLGRDYPTVSLLDLRTMASRIQVLLQQISLSLSVLAALGVVSGLLLVFTLLRLGLSQRQQEITLYRTLGASRQRISATVWWEYGLMAMIAGVMATFGAEGVVALLVSFGFELTPQWHPLLWLGLPAVAMLLVLALVQTMMPKLLKPLQNMA</sequence>
<evidence type="ECO:0000313" key="8">
    <source>
        <dbReference type="EMBL" id="OAN18682.1"/>
    </source>
</evidence>
<keyword evidence="2" id="KW-1003">Cell membrane</keyword>
<organism evidence="8 9">
    <name type="scientific">Photobacterium jeanii</name>
    <dbReference type="NCBI Taxonomy" id="858640"/>
    <lineage>
        <taxon>Bacteria</taxon>
        <taxon>Pseudomonadati</taxon>
        <taxon>Pseudomonadota</taxon>
        <taxon>Gammaproteobacteria</taxon>
        <taxon>Vibrionales</taxon>
        <taxon>Vibrionaceae</taxon>
        <taxon>Photobacterium</taxon>
    </lineage>
</organism>
<dbReference type="Pfam" id="PF02687">
    <property type="entry name" value="FtsX"/>
    <property type="match status" value="2"/>
</dbReference>
<evidence type="ECO:0000256" key="5">
    <source>
        <dbReference type="ARBA" id="ARBA00023136"/>
    </source>
</evidence>
<feature type="transmembrane region" description="Helical" evidence="6">
    <location>
        <begin position="785"/>
        <end position="805"/>
    </location>
</feature>